<dbReference type="GO" id="GO:0009813">
    <property type="term" value="P:flavonoid biosynthetic process"/>
    <property type="evidence" value="ECO:0007669"/>
    <property type="project" value="UniProtKB-KW"/>
</dbReference>
<accession>A0A7J0GVR8</accession>
<keyword evidence="4" id="KW-0328">Glycosyltransferase</keyword>
<dbReference type="FunFam" id="3.40.50.2000:FF:000040">
    <property type="entry name" value="UDP-glycosyltransferase 76C1"/>
    <property type="match status" value="1"/>
</dbReference>
<dbReference type="SUPFAM" id="SSF53756">
    <property type="entry name" value="UDP-Glycosyltransferase/glycogen phosphorylase"/>
    <property type="match status" value="1"/>
</dbReference>
<dbReference type="EC" id="2.4.1.-" evidence="5"/>
<keyword evidence="7" id="KW-1185">Reference proteome</keyword>
<dbReference type="PANTHER" id="PTHR11926:SF1392">
    <property type="entry name" value="GLYCOSYLTRANSFERASE"/>
    <property type="match status" value="1"/>
</dbReference>
<dbReference type="Proteomes" id="UP000585474">
    <property type="component" value="Unassembled WGS sequence"/>
</dbReference>
<name>A0A7J0GVR8_9ERIC</name>
<evidence type="ECO:0000256" key="5">
    <source>
        <dbReference type="RuleBase" id="RU362057"/>
    </source>
</evidence>
<gene>
    <name evidence="6" type="ORF">Acr_24g0011370</name>
</gene>
<evidence type="ECO:0000256" key="4">
    <source>
        <dbReference type="RuleBase" id="RU003718"/>
    </source>
</evidence>
<reference evidence="6 7" key="1">
    <citation type="submission" date="2019-07" db="EMBL/GenBank/DDBJ databases">
        <title>De Novo Assembly of kiwifruit Actinidia rufa.</title>
        <authorList>
            <person name="Sugita-Konishi S."/>
            <person name="Sato K."/>
            <person name="Mori E."/>
            <person name="Abe Y."/>
            <person name="Kisaki G."/>
            <person name="Hamano K."/>
            <person name="Suezawa K."/>
            <person name="Otani M."/>
            <person name="Fukuda T."/>
            <person name="Manabe T."/>
            <person name="Gomi K."/>
            <person name="Tabuchi M."/>
            <person name="Akimitsu K."/>
            <person name="Kataoka I."/>
        </authorList>
    </citation>
    <scope>NUCLEOTIDE SEQUENCE [LARGE SCALE GENOMIC DNA]</scope>
    <source>
        <strain evidence="7">cv. Fuchu</strain>
    </source>
</reference>
<evidence type="ECO:0000256" key="1">
    <source>
        <dbReference type="ARBA" id="ARBA00009995"/>
    </source>
</evidence>
<keyword evidence="3" id="KW-0284">Flavonoid biosynthesis</keyword>
<dbReference type="Pfam" id="PF00201">
    <property type="entry name" value="UDPGT"/>
    <property type="match status" value="1"/>
</dbReference>
<dbReference type="OrthoDB" id="5835829at2759"/>
<evidence type="ECO:0000256" key="3">
    <source>
        <dbReference type="ARBA" id="ARBA00023241"/>
    </source>
</evidence>
<sequence>MDHQAPPPSHVLIFPLPFQGPVNCMLKLAELLSAAGLHVTFLVTHHIRHRLLRHSPIQTHFSRYPHFQLVSISDGLPEDHPRLGDQVMEIFDALESVTKPLYRQMLTSGGTQKPVNCIIADGILGFAIDVAKEIGMPIISFRTISPCFIWVVFCLPKLIESGEIPFRDNDLDSLITSVPGMENFLRKRDLPSFCRSGNVTDPFIRLFSTESQLSPRTDGLILNTFEDLEGPLLSHIRTLCPNLYAIGPLHGHLKSRLAVASPPSSGSFRQEDRTCLAWLDQQPPKSVLYVSFGSLATITKDQLMEFWSGLVNSGKRFLWVIRSDYLGSGGDSERQIPAELQEGTKERGYIVDWAPQVEVLAHSSVGGFLTHSGWNSTLESVFEGVPMICWPCFVDQQVNSRFVGEVWGLGLDMKDTCDRVIVEKMVRDLMEERRDEFEQSANRMADLARRSVTEGGSSFQDLDRLIQDIRSMSLPASDS</sequence>
<dbReference type="EMBL" id="BJWL01000024">
    <property type="protein sequence ID" value="GFZ14947.1"/>
    <property type="molecule type" value="Genomic_DNA"/>
</dbReference>
<comment type="similarity">
    <text evidence="1 4">Belongs to the UDP-glycosyltransferase family.</text>
</comment>
<comment type="caution">
    <text evidence="6">The sequence shown here is derived from an EMBL/GenBank/DDBJ whole genome shotgun (WGS) entry which is preliminary data.</text>
</comment>
<dbReference type="InterPro" id="IPR035595">
    <property type="entry name" value="UDP_glycos_trans_CS"/>
</dbReference>
<proteinExistence type="inferred from homology"/>
<protein>
    <recommendedName>
        <fullName evidence="5">Glycosyltransferase</fullName>
        <ecNumber evidence="5">2.4.1.-</ecNumber>
    </recommendedName>
</protein>
<evidence type="ECO:0000256" key="2">
    <source>
        <dbReference type="ARBA" id="ARBA00022679"/>
    </source>
</evidence>
<evidence type="ECO:0000313" key="7">
    <source>
        <dbReference type="Proteomes" id="UP000585474"/>
    </source>
</evidence>
<dbReference type="PROSITE" id="PS00375">
    <property type="entry name" value="UDPGT"/>
    <property type="match status" value="1"/>
</dbReference>
<dbReference type="CDD" id="cd03784">
    <property type="entry name" value="GT1_Gtf-like"/>
    <property type="match status" value="1"/>
</dbReference>
<dbReference type="GO" id="GO:0080043">
    <property type="term" value="F:quercetin 3-O-glucosyltransferase activity"/>
    <property type="evidence" value="ECO:0007669"/>
    <property type="project" value="TreeGrafter"/>
</dbReference>
<organism evidence="6 7">
    <name type="scientific">Actinidia rufa</name>
    <dbReference type="NCBI Taxonomy" id="165716"/>
    <lineage>
        <taxon>Eukaryota</taxon>
        <taxon>Viridiplantae</taxon>
        <taxon>Streptophyta</taxon>
        <taxon>Embryophyta</taxon>
        <taxon>Tracheophyta</taxon>
        <taxon>Spermatophyta</taxon>
        <taxon>Magnoliopsida</taxon>
        <taxon>eudicotyledons</taxon>
        <taxon>Gunneridae</taxon>
        <taxon>Pentapetalae</taxon>
        <taxon>asterids</taxon>
        <taxon>Ericales</taxon>
        <taxon>Actinidiaceae</taxon>
        <taxon>Actinidia</taxon>
    </lineage>
</organism>
<dbReference type="PANTHER" id="PTHR11926">
    <property type="entry name" value="GLUCOSYL/GLUCURONOSYL TRANSFERASES"/>
    <property type="match status" value="1"/>
</dbReference>
<keyword evidence="2 4" id="KW-0808">Transferase</keyword>
<dbReference type="InterPro" id="IPR002213">
    <property type="entry name" value="UDP_glucos_trans"/>
</dbReference>
<dbReference type="Gene3D" id="3.40.50.2000">
    <property type="entry name" value="Glycogen Phosphorylase B"/>
    <property type="match status" value="2"/>
</dbReference>
<dbReference type="AlphaFoldDB" id="A0A7J0GVR8"/>
<dbReference type="GO" id="GO:0080044">
    <property type="term" value="F:quercetin 7-O-glucosyltransferase activity"/>
    <property type="evidence" value="ECO:0007669"/>
    <property type="project" value="TreeGrafter"/>
</dbReference>
<evidence type="ECO:0000313" key="6">
    <source>
        <dbReference type="EMBL" id="GFZ14947.1"/>
    </source>
</evidence>